<dbReference type="PANTHER" id="PTHR30462:SF3">
    <property type="entry name" value="INTERMEMBRANE TRANSPORT PROTEIN PQIA"/>
    <property type="match status" value="1"/>
</dbReference>
<evidence type="ECO:0000256" key="3">
    <source>
        <dbReference type="ARBA" id="ARBA00022475"/>
    </source>
</evidence>
<comment type="caution">
    <text evidence="9">The sequence shown here is derived from an EMBL/GenBank/DDBJ whole genome shotgun (WGS) entry which is preliminary data.</text>
</comment>
<feature type="transmembrane region" description="Helical" evidence="8">
    <location>
        <begin position="348"/>
        <end position="368"/>
    </location>
</feature>
<name>A0A8G2F7H0_9BACT</name>
<evidence type="ECO:0000313" key="9">
    <source>
        <dbReference type="EMBL" id="SHI98289.1"/>
    </source>
</evidence>
<proteinExistence type="inferred from homology"/>
<evidence type="ECO:0000256" key="8">
    <source>
        <dbReference type="SAM" id="Phobius"/>
    </source>
</evidence>
<gene>
    <name evidence="9" type="ORF">SAMN05660830_01267</name>
</gene>
<keyword evidence="4" id="KW-0997">Cell inner membrane</keyword>
<keyword evidence="7 8" id="KW-0472">Membrane</keyword>
<organism evidence="9 10">
    <name type="scientific">Halodesulfovibrio aestuarii</name>
    <dbReference type="NCBI Taxonomy" id="126333"/>
    <lineage>
        <taxon>Bacteria</taxon>
        <taxon>Pseudomonadati</taxon>
        <taxon>Thermodesulfobacteriota</taxon>
        <taxon>Desulfovibrionia</taxon>
        <taxon>Desulfovibrionales</taxon>
        <taxon>Desulfovibrionaceae</taxon>
        <taxon>Halodesulfovibrio</taxon>
    </lineage>
</organism>
<evidence type="ECO:0000256" key="7">
    <source>
        <dbReference type="ARBA" id="ARBA00023136"/>
    </source>
</evidence>
<evidence type="ECO:0000313" key="10">
    <source>
        <dbReference type="Proteomes" id="UP000184001"/>
    </source>
</evidence>
<reference evidence="9 10" key="1">
    <citation type="submission" date="2016-11" db="EMBL/GenBank/DDBJ databases">
        <authorList>
            <person name="Varghese N."/>
            <person name="Submissions S."/>
        </authorList>
    </citation>
    <scope>NUCLEOTIDE SEQUENCE [LARGE SCALE GENOMIC DNA]</scope>
    <source>
        <strain evidence="9 10">DSM 17919</strain>
    </source>
</reference>
<dbReference type="GO" id="GO:0005886">
    <property type="term" value="C:plasma membrane"/>
    <property type="evidence" value="ECO:0007669"/>
    <property type="project" value="UniProtKB-SubCell"/>
</dbReference>
<sequence length="408" mass="44709">MDTQTPTTATCHDCGLTQALPEMKEGTKAICTRCGSLLFQKTKDTTQRTLSLAITGLILFAIANAYPFLSMQVEGRVQETTLVTGIIWLFTNGMQGLSALVLFTSIIVPLLQLIALIFILTPIQFGQLAPKTGVIFRTVRHLMPWSMMEVFLLGILVSMIKLGKMATIIPGTAIWAYTGLILILVTAFSGLNPHDIWKRLPIKSADTHSDICTQSATCHSCSLVSGIPETHHTACPRCGAGLHLRKPNSIQRTTALVVAAVLLYLPANMLPITITQALGSTQADTIMSGVIYFMFSGSWHIALIIFIASILIPLLKLITLVYLLISVKFSHQWKPETRTKMYRLTEAVGRWSMVDVYVVTVLVALVQLAPFASIQAGPGAVYFAAVVVITMFAAESFDPRLIWDQKEQ</sequence>
<dbReference type="EMBL" id="FQZR01000003">
    <property type="protein sequence ID" value="SHI98289.1"/>
    <property type="molecule type" value="Genomic_DNA"/>
</dbReference>
<dbReference type="Proteomes" id="UP000184001">
    <property type="component" value="Unassembled WGS sequence"/>
</dbReference>
<evidence type="ECO:0000256" key="6">
    <source>
        <dbReference type="ARBA" id="ARBA00022989"/>
    </source>
</evidence>
<feature type="transmembrane region" description="Helical" evidence="8">
    <location>
        <begin position="380"/>
        <end position="397"/>
    </location>
</feature>
<feature type="transmembrane region" description="Helical" evidence="8">
    <location>
        <begin position="142"/>
        <end position="160"/>
    </location>
</feature>
<keyword evidence="5 8" id="KW-0812">Transmembrane</keyword>
<protein>
    <submittedName>
        <fullName evidence="9">Paraquat-inducible protein A</fullName>
    </submittedName>
</protein>
<feature type="transmembrane region" description="Helical" evidence="8">
    <location>
        <begin position="172"/>
        <end position="191"/>
    </location>
</feature>
<evidence type="ECO:0000256" key="2">
    <source>
        <dbReference type="ARBA" id="ARBA00007555"/>
    </source>
</evidence>
<keyword evidence="3" id="KW-1003">Cell membrane</keyword>
<feature type="transmembrane region" description="Helical" evidence="8">
    <location>
        <begin position="255"/>
        <end position="279"/>
    </location>
</feature>
<evidence type="ECO:0000256" key="5">
    <source>
        <dbReference type="ARBA" id="ARBA00022692"/>
    </source>
</evidence>
<accession>A0A8G2F7H0</accession>
<feature type="transmembrane region" description="Helical" evidence="8">
    <location>
        <begin position="50"/>
        <end position="69"/>
    </location>
</feature>
<dbReference type="InterPro" id="IPR005219">
    <property type="entry name" value="PqiA-like_proteobact"/>
</dbReference>
<comment type="similarity">
    <text evidence="2">Belongs to the PqiA family.</text>
</comment>
<comment type="subcellular location">
    <subcellularLocation>
        <location evidence="1">Cell inner membrane</location>
        <topology evidence="1">Multi-pass membrane protein</topology>
    </subcellularLocation>
</comment>
<dbReference type="InterPro" id="IPR007498">
    <property type="entry name" value="PqiA-like"/>
</dbReference>
<dbReference type="InterPro" id="IPR051800">
    <property type="entry name" value="PqiA-PqiB_transport"/>
</dbReference>
<dbReference type="NCBIfam" id="TIGR00155">
    <property type="entry name" value="pqiA_fam"/>
    <property type="match status" value="1"/>
</dbReference>
<evidence type="ECO:0000256" key="4">
    <source>
        <dbReference type="ARBA" id="ARBA00022519"/>
    </source>
</evidence>
<dbReference type="RefSeq" id="WP_026364701.1">
    <property type="nucleotide sequence ID" value="NZ_CP192219.1"/>
</dbReference>
<dbReference type="PANTHER" id="PTHR30462">
    <property type="entry name" value="INTERMEMBRANE TRANSPORT PROTEIN PQIB-RELATED"/>
    <property type="match status" value="1"/>
</dbReference>
<dbReference type="Pfam" id="PF04403">
    <property type="entry name" value="PqiA"/>
    <property type="match status" value="2"/>
</dbReference>
<keyword evidence="6 8" id="KW-1133">Transmembrane helix</keyword>
<evidence type="ECO:0000256" key="1">
    <source>
        <dbReference type="ARBA" id="ARBA00004429"/>
    </source>
</evidence>
<feature type="transmembrane region" description="Helical" evidence="8">
    <location>
        <begin position="97"/>
        <end position="121"/>
    </location>
</feature>
<feature type="transmembrane region" description="Helical" evidence="8">
    <location>
        <begin position="299"/>
        <end position="327"/>
    </location>
</feature>
<dbReference type="AlphaFoldDB" id="A0A8G2F7H0"/>